<feature type="region of interest" description="Disordered" evidence="1">
    <location>
        <begin position="27"/>
        <end position="118"/>
    </location>
</feature>
<protein>
    <submittedName>
        <fullName evidence="2">Uncharacterized protein</fullName>
    </submittedName>
</protein>
<evidence type="ECO:0000313" key="3">
    <source>
        <dbReference type="Proteomes" id="UP000834106"/>
    </source>
</evidence>
<dbReference type="EMBL" id="OU503049">
    <property type="protein sequence ID" value="CAI9776678.1"/>
    <property type="molecule type" value="Genomic_DNA"/>
</dbReference>
<proteinExistence type="predicted"/>
<keyword evidence="3" id="KW-1185">Reference proteome</keyword>
<reference evidence="2" key="1">
    <citation type="submission" date="2023-05" db="EMBL/GenBank/DDBJ databases">
        <authorList>
            <person name="Huff M."/>
        </authorList>
    </citation>
    <scope>NUCLEOTIDE SEQUENCE</scope>
</reference>
<name>A0AAD1ZVX3_9LAMI</name>
<gene>
    <name evidence="2" type="ORF">FPE_LOCUS24108</name>
</gene>
<sequence>MHFQFKEFRVKTQTRIVVRVLGSLKRKGRTQREKTEVTQDEDENSGRKFLTVIPKPKRGRRNSAIMKDKVDNDVDSSDDEDEDRDEEKGDDSRGNEMMVEEENPNWPLDADVGWGTRA</sequence>
<dbReference type="AlphaFoldDB" id="A0AAD1ZVX3"/>
<organism evidence="2 3">
    <name type="scientific">Fraxinus pennsylvanica</name>
    <dbReference type="NCBI Taxonomy" id="56036"/>
    <lineage>
        <taxon>Eukaryota</taxon>
        <taxon>Viridiplantae</taxon>
        <taxon>Streptophyta</taxon>
        <taxon>Embryophyta</taxon>
        <taxon>Tracheophyta</taxon>
        <taxon>Spermatophyta</taxon>
        <taxon>Magnoliopsida</taxon>
        <taxon>eudicotyledons</taxon>
        <taxon>Gunneridae</taxon>
        <taxon>Pentapetalae</taxon>
        <taxon>asterids</taxon>
        <taxon>lamiids</taxon>
        <taxon>Lamiales</taxon>
        <taxon>Oleaceae</taxon>
        <taxon>Oleeae</taxon>
        <taxon>Fraxinus</taxon>
    </lineage>
</organism>
<evidence type="ECO:0000313" key="2">
    <source>
        <dbReference type="EMBL" id="CAI9776678.1"/>
    </source>
</evidence>
<feature type="compositionally biased region" description="Acidic residues" evidence="1">
    <location>
        <begin position="73"/>
        <end position="85"/>
    </location>
</feature>
<accession>A0AAD1ZVX3</accession>
<evidence type="ECO:0000256" key="1">
    <source>
        <dbReference type="SAM" id="MobiDB-lite"/>
    </source>
</evidence>
<dbReference type="Proteomes" id="UP000834106">
    <property type="component" value="Chromosome 14"/>
</dbReference>